<keyword evidence="5" id="KW-0805">Transcription regulation</keyword>
<gene>
    <name evidence="10" type="ORF">dnl_04090</name>
</gene>
<feature type="binding site" evidence="8">
    <location>
        <position position="140"/>
    </location>
    <ligand>
        <name>Zn(2+)</name>
        <dbReference type="ChEBI" id="CHEBI:29105"/>
    </ligand>
</feature>
<keyword evidence="11" id="KW-1185">Reference proteome</keyword>
<evidence type="ECO:0000256" key="8">
    <source>
        <dbReference type="PIRSR" id="PIRSR602481-1"/>
    </source>
</evidence>
<evidence type="ECO:0000256" key="7">
    <source>
        <dbReference type="ARBA" id="ARBA00023163"/>
    </source>
</evidence>
<dbReference type="GO" id="GO:0000976">
    <property type="term" value="F:transcription cis-regulatory region binding"/>
    <property type="evidence" value="ECO:0007669"/>
    <property type="project" value="TreeGrafter"/>
</dbReference>
<dbReference type="RefSeq" id="WP_207690083.1">
    <property type="nucleotide sequence ID" value="NZ_CP061799.1"/>
</dbReference>
<dbReference type="KEGG" id="dli:dnl_04090"/>
<feature type="binding site" evidence="9">
    <location>
        <position position="129"/>
    </location>
    <ligand>
        <name>Fe cation</name>
        <dbReference type="ChEBI" id="CHEBI:24875"/>
    </ligand>
</feature>
<evidence type="ECO:0000256" key="6">
    <source>
        <dbReference type="ARBA" id="ARBA00023125"/>
    </source>
</evidence>
<keyword evidence="4 8" id="KW-0862">Zinc</keyword>
<name>A0A975GEG8_9BACT</name>
<comment type="similarity">
    <text evidence="1">Belongs to the Fur family.</text>
</comment>
<dbReference type="SUPFAM" id="SSF46785">
    <property type="entry name" value="Winged helix' DNA-binding domain"/>
    <property type="match status" value="1"/>
</dbReference>
<dbReference type="GO" id="GO:0008270">
    <property type="term" value="F:zinc ion binding"/>
    <property type="evidence" value="ECO:0007669"/>
    <property type="project" value="TreeGrafter"/>
</dbReference>
<comment type="cofactor">
    <cofactor evidence="9">
        <name>Mn(2+)</name>
        <dbReference type="ChEBI" id="CHEBI:29035"/>
    </cofactor>
    <cofactor evidence="9">
        <name>Fe(2+)</name>
        <dbReference type="ChEBI" id="CHEBI:29033"/>
    </cofactor>
    <text evidence="9">Binds 1 Mn(2+) or Fe(2+) ion per subunit.</text>
</comment>
<proteinExistence type="inferred from homology"/>
<evidence type="ECO:0000256" key="3">
    <source>
        <dbReference type="ARBA" id="ARBA00022723"/>
    </source>
</evidence>
<keyword evidence="6" id="KW-0238">DNA-binding</keyword>
<keyword evidence="9" id="KW-0408">Iron</keyword>
<dbReference type="PANTHER" id="PTHR33202">
    <property type="entry name" value="ZINC UPTAKE REGULATION PROTEIN"/>
    <property type="match status" value="1"/>
</dbReference>
<comment type="cofactor">
    <cofactor evidence="8">
        <name>Zn(2+)</name>
        <dbReference type="ChEBI" id="CHEBI:29105"/>
    </cofactor>
    <text evidence="8">Binds 1 zinc ion per subunit.</text>
</comment>
<feature type="binding site" evidence="8">
    <location>
        <position position="100"/>
    </location>
    <ligand>
        <name>Zn(2+)</name>
        <dbReference type="ChEBI" id="CHEBI:29105"/>
    </ligand>
</feature>
<protein>
    <submittedName>
        <fullName evidence="10">Fur family transcriptional regulator</fullName>
    </submittedName>
</protein>
<reference evidence="10" key="1">
    <citation type="journal article" date="2021" name="Microb. Physiol.">
        <title>Proteogenomic Insights into the Physiology of Marine, Sulfate-Reducing, Filamentous Desulfonema limicola and Desulfonema magnum.</title>
        <authorList>
            <person name="Schnaars V."/>
            <person name="Wohlbrand L."/>
            <person name="Scheve S."/>
            <person name="Hinrichs C."/>
            <person name="Reinhardt R."/>
            <person name="Rabus R."/>
        </authorList>
    </citation>
    <scope>NUCLEOTIDE SEQUENCE</scope>
    <source>
        <strain evidence="10">5ac10</strain>
    </source>
</reference>
<evidence type="ECO:0000256" key="2">
    <source>
        <dbReference type="ARBA" id="ARBA00022491"/>
    </source>
</evidence>
<evidence type="ECO:0000256" key="5">
    <source>
        <dbReference type="ARBA" id="ARBA00023015"/>
    </source>
</evidence>
<accession>A0A975GEG8</accession>
<dbReference type="Gene3D" id="1.10.10.10">
    <property type="entry name" value="Winged helix-like DNA-binding domain superfamily/Winged helix DNA-binding domain"/>
    <property type="match status" value="1"/>
</dbReference>
<organism evidence="10 11">
    <name type="scientific">Desulfonema limicola</name>
    <dbReference type="NCBI Taxonomy" id="45656"/>
    <lineage>
        <taxon>Bacteria</taxon>
        <taxon>Pseudomonadati</taxon>
        <taxon>Thermodesulfobacteriota</taxon>
        <taxon>Desulfobacteria</taxon>
        <taxon>Desulfobacterales</taxon>
        <taxon>Desulfococcaceae</taxon>
        <taxon>Desulfonema</taxon>
    </lineage>
</organism>
<feature type="binding site" evidence="8">
    <location>
        <position position="137"/>
    </location>
    <ligand>
        <name>Zn(2+)</name>
        <dbReference type="ChEBI" id="CHEBI:29105"/>
    </ligand>
</feature>
<dbReference type="CDD" id="cd07153">
    <property type="entry name" value="Fur_like"/>
    <property type="match status" value="1"/>
</dbReference>
<dbReference type="GO" id="GO:0045892">
    <property type="term" value="P:negative regulation of DNA-templated transcription"/>
    <property type="evidence" value="ECO:0007669"/>
    <property type="project" value="TreeGrafter"/>
</dbReference>
<dbReference type="InterPro" id="IPR002481">
    <property type="entry name" value="FUR"/>
</dbReference>
<evidence type="ECO:0000256" key="9">
    <source>
        <dbReference type="PIRSR" id="PIRSR602481-2"/>
    </source>
</evidence>
<dbReference type="FunFam" id="1.10.10.10:FF:000051">
    <property type="entry name" value="Fur family transcriptional regulator"/>
    <property type="match status" value="1"/>
</dbReference>
<dbReference type="InterPro" id="IPR036390">
    <property type="entry name" value="WH_DNA-bd_sf"/>
</dbReference>
<sequence>MSEKRLEQMIGKLKNKGYRITPQRLAVLNILAESTEHPDVEKIYIQVKKNFPTTSMATVYKTIVVMKEIGEVIEIAFSDGSSRYDGNKPYPHPHLICTKCKNILDPDLDSLKNMTEELVNETGFMIQSHRLDFFGICPECQKKMNLEK</sequence>
<dbReference type="GO" id="GO:0003700">
    <property type="term" value="F:DNA-binding transcription factor activity"/>
    <property type="evidence" value="ECO:0007669"/>
    <property type="project" value="InterPro"/>
</dbReference>
<dbReference type="PANTHER" id="PTHR33202:SF7">
    <property type="entry name" value="FERRIC UPTAKE REGULATION PROTEIN"/>
    <property type="match status" value="1"/>
</dbReference>
<keyword evidence="2" id="KW-0678">Repressor</keyword>
<dbReference type="EMBL" id="CP061799">
    <property type="protein sequence ID" value="QTA78193.1"/>
    <property type="molecule type" value="Genomic_DNA"/>
</dbReference>
<evidence type="ECO:0000313" key="10">
    <source>
        <dbReference type="EMBL" id="QTA78193.1"/>
    </source>
</evidence>
<dbReference type="Gene3D" id="3.30.1490.190">
    <property type="match status" value="1"/>
</dbReference>
<keyword evidence="7" id="KW-0804">Transcription</keyword>
<keyword evidence="3 8" id="KW-0479">Metal-binding</keyword>
<dbReference type="Proteomes" id="UP000663720">
    <property type="component" value="Chromosome"/>
</dbReference>
<evidence type="ECO:0000256" key="4">
    <source>
        <dbReference type="ARBA" id="ARBA00022833"/>
    </source>
</evidence>
<dbReference type="InterPro" id="IPR036388">
    <property type="entry name" value="WH-like_DNA-bd_sf"/>
</dbReference>
<dbReference type="InterPro" id="IPR043135">
    <property type="entry name" value="Fur_C"/>
</dbReference>
<dbReference type="Pfam" id="PF01475">
    <property type="entry name" value="FUR"/>
    <property type="match status" value="1"/>
</dbReference>
<evidence type="ECO:0000313" key="11">
    <source>
        <dbReference type="Proteomes" id="UP000663720"/>
    </source>
</evidence>
<feature type="binding site" evidence="8">
    <location>
        <position position="97"/>
    </location>
    <ligand>
        <name>Zn(2+)</name>
        <dbReference type="ChEBI" id="CHEBI:29105"/>
    </ligand>
</feature>
<evidence type="ECO:0000256" key="1">
    <source>
        <dbReference type="ARBA" id="ARBA00007957"/>
    </source>
</evidence>
<dbReference type="GO" id="GO:1900376">
    <property type="term" value="P:regulation of secondary metabolite biosynthetic process"/>
    <property type="evidence" value="ECO:0007669"/>
    <property type="project" value="TreeGrafter"/>
</dbReference>
<dbReference type="AlphaFoldDB" id="A0A975GEG8"/>